<keyword evidence="1" id="KW-0732">Signal</keyword>
<dbReference type="OrthoDB" id="3770142at2759"/>
<proteinExistence type="predicted"/>
<comment type="caution">
    <text evidence="2">The sequence shown here is derived from an EMBL/GenBank/DDBJ whole genome shotgun (WGS) entry which is preliminary data.</text>
</comment>
<organism evidence="2 3">
    <name type="scientific">Patellaria atrata CBS 101060</name>
    <dbReference type="NCBI Taxonomy" id="1346257"/>
    <lineage>
        <taxon>Eukaryota</taxon>
        <taxon>Fungi</taxon>
        <taxon>Dikarya</taxon>
        <taxon>Ascomycota</taxon>
        <taxon>Pezizomycotina</taxon>
        <taxon>Dothideomycetes</taxon>
        <taxon>Dothideomycetes incertae sedis</taxon>
        <taxon>Patellariales</taxon>
        <taxon>Patellariaceae</taxon>
        <taxon>Patellaria</taxon>
    </lineage>
</organism>
<dbReference type="AlphaFoldDB" id="A0A9P4VSQ5"/>
<reference evidence="2" key="1">
    <citation type="journal article" date="2020" name="Stud. Mycol.">
        <title>101 Dothideomycetes genomes: a test case for predicting lifestyles and emergence of pathogens.</title>
        <authorList>
            <person name="Haridas S."/>
            <person name="Albert R."/>
            <person name="Binder M."/>
            <person name="Bloem J."/>
            <person name="Labutti K."/>
            <person name="Salamov A."/>
            <person name="Andreopoulos B."/>
            <person name="Baker S."/>
            <person name="Barry K."/>
            <person name="Bills G."/>
            <person name="Bluhm B."/>
            <person name="Cannon C."/>
            <person name="Castanera R."/>
            <person name="Culley D."/>
            <person name="Daum C."/>
            <person name="Ezra D."/>
            <person name="Gonzalez J."/>
            <person name="Henrissat B."/>
            <person name="Kuo A."/>
            <person name="Liang C."/>
            <person name="Lipzen A."/>
            <person name="Lutzoni F."/>
            <person name="Magnuson J."/>
            <person name="Mondo S."/>
            <person name="Nolan M."/>
            <person name="Ohm R."/>
            <person name="Pangilinan J."/>
            <person name="Park H.-J."/>
            <person name="Ramirez L."/>
            <person name="Alfaro M."/>
            <person name="Sun H."/>
            <person name="Tritt A."/>
            <person name="Yoshinaga Y."/>
            <person name="Zwiers L.-H."/>
            <person name="Turgeon B."/>
            <person name="Goodwin S."/>
            <person name="Spatafora J."/>
            <person name="Crous P."/>
            <person name="Grigoriev I."/>
        </authorList>
    </citation>
    <scope>NUCLEOTIDE SEQUENCE</scope>
    <source>
        <strain evidence="2">CBS 101060</strain>
    </source>
</reference>
<name>A0A9P4VSQ5_9PEZI</name>
<feature type="chain" id="PRO_5040122325" evidence="1">
    <location>
        <begin position="22"/>
        <end position="202"/>
    </location>
</feature>
<feature type="signal peptide" evidence="1">
    <location>
        <begin position="1"/>
        <end position="21"/>
    </location>
</feature>
<gene>
    <name evidence="2" type="ORF">M501DRAFT_992747</name>
</gene>
<accession>A0A9P4VSQ5</accession>
<sequence>MHFTLPTLAFMAATILPQVQANFDVYRTEWIYINRPAIVWQFFEAEPSNCDQVVNTPIWEDHGDVSGSKLGVRCKGSGCGAQPPPDNIDELEIHTSNNPLYHWTLYKNRGRSMIGLDGNAYGNCIVFPNGDYNCPVAGQVFRIEGRRKFRCLTRFTAPQLNSNARVANARGEVDAPPLLTLAEYIAAMEGTEGNRTAVPFTS</sequence>
<evidence type="ECO:0000256" key="1">
    <source>
        <dbReference type="SAM" id="SignalP"/>
    </source>
</evidence>
<evidence type="ECO:0000313" key="2">
    <source>
        <dbReference type="EMBL" id="KAF2838799.1"/>
    </source>
</evidence>
<evidence type="ECO:0000313" key="3">
    <source>
        <dbReference type="Proteomes" id="UP000799429"/>
    </source>
</evidence>
<dbReference type="Proteomes" id="UP000799429">
    <property type="component" value="Unassembled WGS sequence"/>
</dbReference>
<dbReference type="EMBL" id="MU006096">
    <property type="protein sequence ID" value="KAF2838799.1"/>
    <property type="molecule type" value="Genomic_DNA"/>
</dbReference>
<protein>
    <submittedName>
        <fullName evidence="2">Uncharacterized protein</fullName>
    </submittedName>
</protein>
<keyword evidence="3" id="KW-1185">Reference proteome</keyword>